<keyword evidence="2" id="KW-0472">Membrane</keyword>
<feature type="transmembrane region" description="Helical" evidence="2">
    <location>
        <begin position="44"/>
        <end position="65"/>
    </location>
</feature>
<reference evidence="4" key="1">
    <citation type="submission" date="2015-08" db="EMBL/GenBank/DDBJ databases">
        <authorList>
            <person name="Varghese N."/>
        </authorList>
    </citation>
    <scope>NUCLEOTIDE SEQUENCE [LARGE SCALE GENOMIC DNA]</scope>
    <source>
        <strain evidence="4">DSM 23407</strain>
    </source>
</reference>
<proteinExistence type="predicted"/>
<evidence type="ECO:0000313" key="4">
    <source>
        <dbReference type="Proteomes" id="UP000183900"/>
    </source>
</evidence>
<feature type="region of interest" description="Disordered" evidence="1">
    <location>
        <begin position="175"/>
        <end position="204"/>
    </location>
</feature>
<keyword evidence="2" id="KW-0812">Transmembrane</keyword>
<sequence>MVQIGDITALPRRKSGKNAQIPRISLSQTLSCSRYITVNGFESLPLLILGGLLLLPLAEIAVLILVGKAIGVLATILLTVFTAVAGTVLLRQQGLSLVRRIQSELDAGRVPGDDMMQGAMIVLASLFLLLPGFLTDAVGLLLFIPPLRVALARFFSRRASVVAVNRRRKQGEPVVDLDGAEWTSTRHKPGDDSAPRISPWRDGN</sequence>
<dbReference type="Proteomes" id="UP000183900">
    <property type="component" value="Unassembled WGS sequence"/>
</dbReference>
<feature type="transmembrane region" description="Helical" evidence="2">
    <location>
        <begin position="72"/>
        <end position="90"/>
    </location>
</feature>
<dbReference type="PANTHER" id="PTHR35335">
    <property type="entry name" value="UPF0716 PROTEIN FXSA"/>
    <property type="match status" value="1"/>
</dbReference>
<protein>
    <submittedName>
        <fullName evidence="3">Protein affecting phage T7 exclusion by the F plasmid, UPF0716 family</fullName>
    </submittedName>
</protein>
<dbReference type="AlphaFoldDB" id="A0A0K6HR17"/>
<dbReference type="EMBL" id="CYHE01000002">
    <property type="protein sequence ID" value="CUA93487.1"/>
    <property type="molecule type" value="Genomic_DNA"/>
</dbReference>
<accession>A0A0K6HR17</accession>
<organism evidence="3 4">
    <name type="scientific">Pannonibacter indicus</name>
    <dbReference type="NCBI Taxonomy" id="466044"/>
    <lineage>
        <taxon>Bacteria</taxon>
        <taxon>Pseudomonadati</taxon>
        <taxon>Pseudomonadota</taxon>
        <taxon>Alphaproteobacteria</taxon>
        <taxon>Hyphomicrobiales</taxon>
        <taxon>Stappiaceae</taxon>
        <taxon>Pannonibacter</taxon>
    </lineage>
</organism>
<dbReference type="NCBIfam" id="NF008528">
    <property type="entry name" value="PRK11463.1-2"/>
    <property type="match status" value="1"/>
</dbReference>
<evidence type="ECO:0000313" key="3">
    <source>
        <dbReference type="EMBL" id="CUA93487.1"/>
    </source>
</evidence>
<evidence type="ECO:0000256" key="2">
    <source>
        <dbReference type="SAM" id="Phobius"/>
    </source>
</evidence>
<feature type="transmembrane region" description="Helical" evidence="2">
    <location>
        <begin position="119"/>
        <end position="144"/>
    </location>
</feature>
<evidence type="ECO:0000256" key="1">
    <source>
        <dbReference type="SAM" id="MobiDB-lite"/>
    </source>
</evidence>
<keyword evidence="4" id="KW-1185">Reference proteome</keyword>
<dbReference type="GO" id="GO:0016020">
    <property type="term" value="C:membrane"/>
    <property type="evidence" value="ECO:0007669"/>
    <property type="project" value="InterPro"/>
</dbReference>
<name>A0A0K6HR17_9HYPH</name>
<keyword evidence="2" id="KW-1133">Transmembrane helix</keyword>
<gene>
    <name evidence="3" type="ORF">Ga0061067_102401</name>
</gene>
<dbReference type="InterPro" id="IPR007313">
    <property type="entry name" value="FxsA"/>
</dbReference>
<dbReference type="Pfam" id="PF04186">
    <property type="entry name" value="FxsA"/>
    <property type="match status" value="1"/>
</dbReference>
<dbReference type="PANTHER" id="PTHR35335:SF1">
    <property type="entry name" value="UPF0716 PROTEIN FXSA"/>
    <property type="match status" value="1"/>
</dbReference>